<dbReference type="AlphaFoldDB" id="A0A8C6GSF7"/>
<evidence type="ECO:0000259" key="17">
    <source>
        <dbReference type="Pfam" id="PF16680"/>
    </source>
</evidence>
<evidence type="ECO:0000256" key="4">
    <source>
        <dbReference type="ARBA" id="ARBA00022692"/>
    </source>
</evidence>
<evidence type="ECO:0000313" key="19">
    <source>
        <dbReference type="Proteomes" id="UP000694415"/>
    </source>
</evidence>
<dbReference type="GO" id="GO:0042802">
    <property type="term" value="F:identical protein binding"/>
    <property type="evidence" value="ECO:0007669"/>
    <property type="project" value="Ensembl"/>
</dbReference>
<dbReference type="InterPro" id="IPR013783">
    <property type="entry name" value="Ig-like_fold"/>
</dbReference>
<dbReference type="PANTHER" id="PTHR10570:SF5">
    <property type="entry name" value="T-CELL SURFACE GLYCOPROTEIN CD3 DELTA CHAIN"/>
    <property type="match status" value="1"/>
</dbReference>
<dbReference type="InterPro" id="IPR015484">
    <property type="entry name" value="CD3_esu/gsu/dsu"/>
</dbReference>
<protein>
    <recommendedName>
        <fullName evidence="2">T-cell surface glycoprotein CD3 delta chain</fullName>
    </recommendedName>
    <alternativeName>
        <fullName evidence="13">T-cell receptor T3 delta chain</fullName>
    </alternativeName>
</protein>
<evidence type="ECO:0000256" key="15">
    <source>
        <dbReference type="SAM" id="Phobius"/>
    </source>
</evidence>
<dbReference type="FunFam" id="2.60.40.10:FF:001361">
    <property type="entry name" value="T-cell surface glycoprotein CD3 delta chain"/>
    <property type="match status" value="1"/>
</dbReference>
<keyword evidence="19" id="KW-1185">Reference proteome</keyword>
<dbReference type="GO" id="GO:0004888">
    <property type="term" value="F:transmembrane signaling receptor activity"/>
    <property type="evidence" value="ECO:0007669"/>
    <property type="project" value="InterPro"/>
</dbReference>
<evidence type="ECO:0000256" key="3">
    <source>
        <dbReference type="ARBA" id="ARBA00022553"/>
    </source>
</evidence>
<feature type="chain" id="PRO_5034391023" description="T-cell surface glycoprotein CD3 delta chain" evidence="16">
    <location>
        <begin position="22"/>
        <end position="173"/>
    </location>
</feature>
<keyword evidence="7 15" id="KW-1133">Transmembrane helix</keyword>
<dbReference type="Gene3D" id="2.60.40.10">
    <property type="entry name" value="Immunoglobulins"/>
    <property type="match status" value="1"/>
</dbReference>
<reference evidence="18" key="1">
    <citation type="submission" date="2025-08" db="UniProtKB">
        <authorList>
            <consortium name="Ensembl"/>
        </authorList>
    </citation>
    <scope>IDENTIFICATION</scope>
</reference>
<organism evidence="18 19">
    <name type="scientific">Mus spicilegus</name>
    <name type="common">Mound-building mouse</name>
    <dbReference type="NCBI Taxonomy" id="10103"/>
    <lineage>
        <taxon>Eukaryota</taxon>
        <taxon>Metazoa</taxon>
        <taxon>Chordata</taxon>
        <taxon>Craniata</taxon>
        <taxon>Vertebrata</taxon>
        <taxon>Euteleostomi</taxon>
        <taxon>Mammalia</taxon>
        <taxon>Eutheria</taxon>
        <taxon>Euarchontoglires</taxon>
        <taxon>Glires</taxon>
        <taxon>Rodentia</taxon>
        <taxon>Myomorpha</taxon>
        <taxon>Muroidea</taxon>
        <taxon>Muridae</taxon>
        <taxon>Murinae</taxon>
        <taxon>Mus</taxon>
        <taxon>Mus</taxon>
    </lineage>
</organism>
<dbReference type="Pfam" id="PF02189">
    <property type="entry name" value="ITAM"/>
    <property type="match status" value="1"/>
</dbReference>
<keyword evidence="10" id="KW-1015">Disulfide bond</keyword>
<evidence type="ECO:0000256" key="5">
    <source>
        <dbReference type="ARBA" id="ARBA00022729"/>
    </source>
</evidence>
<evidence type="ECO:0000256" key="1">
    <source>
        <dbReference type="ARBA" id="ARBA00004479"/>
    </source>
</evidence>
<dbReference type="SUPFAM" id="SSF48726">
    <property type="entry name" value="Immunoglobulin"/>
    <property type="match status" value="1"/>
</dbReference>
<accession>A0A8C6GSF7</accession>
<evidence type="ECO:0000256" key="16">
    <source>
        <dbReference type="SAM" id="SignalP"/>
    </source>
</evidence>
<keyword evidence="3" id="KW-0597">Phosphoprotein</keyword>
<keyword evidence="9 15" id="KW-0472">Membrane</keyword>
<dbReference type="InterPro" id="IPR036179">
    <property type="entry name" value="Ig-like_dom_sf"/>
</dbReference>
<evidence type="ECO:0000256" key="2">
    <source>
        <dbReference type="ARBA" id="ARBA00014256"/>
    </source>
</evidence>
<evidence type="ECO:0000256" key="12">
    <source>
        <dbReference type="ARBA" id="ARBA00023180"/>
    </source>
</evidence>
<evidence type="ECO:0000256" key="14">
    <source>
        <dbReference type="ARBA" id="ARBA00047083"/>
    </source>
</evidence>
<keyword evidence="11" id="KW-0675">Receptor</keyword>
<dbReference type="Proteomes" id="UP000694415">
    <property type="component" value="Unplaced"/>
</dbReference>
<dbReference type="InterPro" id="IPR003110">
    <property type="entry name" value="Phos_immunorcpt_sig_ITAM"/>
</dbReference>
<evidence type="ECO:0000256" key="7">
    <source>
        <dbReference type="ARBA" id="ARBA00022989"/>
    </source>
</evidence>
<dbReference type="FunFam" id="1.10.287.770:FF:000022">
    <property type="entry name" value="CD3 antigen delta polypeptide"/>
    <property type="match status" value="1"/>
</dbReference>
<dbReference type="SMART" id="SM00077">
    <property type="entry name" value="ITAM"/>
    <property type="match status" value="1"/>
</dbReference>
<evidence type="ECO:0000313" key="18">
    <source>
        <dbReference type="Ensembl" id="ENSMSIP00000010868.1"/>
    </source>
</evidence>
<dbReference type="Gene3D" id="1.10.287.770">
    <property type="entry name" value="YojJ-like"/>
    <property type="match status" value="1"/>
</dbReference>
<sequence length="173" mass="19135">MEHSGILASLILTAVLPQGSPFKIQVTEYEDKVFVTCNTSVMHLDGTVEGWFAKNKTLNLGKGILDPRGIYLCNGTEQLAKEKSTVQVHYRMCQNCVELDSGTMAGVIFIDLIATLLLALGVYCFAGHETGRPSGAAEVQALLKNEQLYQPLRDREDTQYSRLGGNWPRNKRS</sequence>
<dbReference type="GeneTree" id="ENSGT00940000153312"/>
<dbReference type="GO" id="GO:0009897">
    <property type="term" value="C:external side of plasma membrane"/>
    <property type="evidence" value="ECO:0007669"/>
    <property type="project" value="TreeGrafter"/>
</dbReference>
<name>A0A8C6GSF7_MUSSI</name>
<feature type="transmembrane region" description="Helical" evidence="15">
    <location>
        <begin position="104"/>
        <end position="126"/>
    </location>
</feature>
<keyword evidence="5 16" id="KW-0732">Signal</keyword>
<dbReference type="GO" id="GO:0042105">
    <property type="term" value="C:alpha-beta T cell receptor complex"/>
    <property type="evidence" value="ECO:0007669"/>
    <property type="project" value="Ensembl"/>
</dbReference>
<evidence type="ECO:0000256" key="10">
    <source>
        <dbReference type="ARBA" id="ARBA00023157"/>
    </source>
</evidence>
<feature type="signal peptide" evidence="16">
    <location>
        <begin position="1"/>
        <end position="21"/>
    </location>
</feature>
<comment type="subunit">
    <text evidence="14">The TCR-CD3 complex is composed of a CD3D/CD3E and a CD3G/CD3E heterodimers that preferentially associate with TCRalpha and TCRbeta, respectively, to form TCRalpha/CD3E/CD3G and TCRbeta/CD3G/CD3E trimers. In turn, the hexamer interacts with CD3Z homodimer to form the TCR-CD3 complex. Alternatively, TCRalpha and TCRbeta can be replaced by TCRgamma and TCRdelta. Interacts with coreceptors CD4 and CD8.</text>
</comment>
<dbReference type="GO" id="GO:0045059">
    <property type="term" value="P:positive thymic T cell selection"/>
    <property type="evidence" value="ECO:0007669"/>
    <property type="project" value="Ensembl"/>
</dbReference>
<evidence type="ECO:0000256" key="6">
    <source>
        <dbReference type="ARBA" id="ARBA00022859"/>
    </source>
</evidence>
<keyword evidence="8" id="KW-1064">Adaptive immunity</keyword>
<evidence type="ECO:0000256" key="13">
    <source>
        <dbReference type="ARBA" id="ARBA00030628"/>
    </source>
</evidence>
<dbReference type="Pfam" id="PF16680">
    <property type="entry name" value="Ig_4"/>
    <property type="match status" value="1"/>
</dbReference>
<keyword evidence="12" id="KW-0325">Glycoprotein</keyword>
<dbReference type="PANTHER" id="PTHR10570">
    <property type="entry name" value="T-CELL SURFACE GLYCOPROTEIN CD3 GAMMA CHAIN / DELTA CHAIN"/>
    <property type="match status" value="1"/>
</dbReference>
<keyword evidence="4 15" id="KW-0812">Transmembrane</keyword>
<dbReference type="InterPro" id="IPR032052">
    <property type="entry name" value="Ig_4"/>
</dbReference>
<keyword evidence="6" id="KW-0391">Immunity</keyword>
<feature type="domain" description="CD3 gamma/delta subunit Ig-like" evidence="17">
    <location>
        <begin position="30"/>
        <end position="99"/>
    </location>
</feature>
<proteinExistence type="predicted"/>
<evidence type="ECO:0000256" key="9">
    <source>
        <dbReference type="ARBA" id="ARBA00023136"/>
    </source>
</evidence>
<dbReference type="GO" id="GO:0002250">
    <property type="term" value="P:adaptive immune response"/>
    <property type="evidence" value="ECO:0007669"/>
    <property type="project" value="UniProtKB-KW"/>
</dbReference>
<dbReference type="Ensembl" id="ENSMSIT00000013794.1">
    <property type="protein sequence ID" value="ENSMSIP00000010868.1"/>
    <property type="gene ID" value="ENSMSIG00000009529.1"/>
</dbReference>
<evidence type="ECO:0000256" key="11">
    <source>
        <dbReference type="ARBA" id="ARBA00023170"/>
    </source>
</evidence>
<dbReference type="GO" id="GO:0007166">
    <property type="term" value="P:cell surface receptor signaling pathway"/>
    <property type="evidence" value="ECO:0007669"/>
    <property type="project" value="InterPro"/>
</dbReference>
<comment type="subcellular location">
    <subcellularLocation>
        <location evidence="1">Membrane</location>
        <topology evidence="1">Single-pass type I membrane protein</topology>
    </subcellularLocation>
</comment>
<dbReference type="PROSITE" id="PS51055">
    <property type="entry name" value="ITAM_1"/>
    <property type="match status" value="1"/>
</dbReference>
<reference evidence="18" key="2">
    <citation type="submission" date="2025-09" db="UniProtKB">
        <authorList>
            <consortium name="Ensembl"/>
        </authorList>
    </citation>
    <scope>IDENTIFICATION</scope>
</reference>
<evidence type="ECO:0000256" key="8">
    <source>
        <dbReference type="ARBA" id="ARBA00023130"/>
    </source>
</evidence>